<feature type="transmembrane region" description="Helical" evidence="1">
    <location>
        <begin position="139"/>
        <end position="160"/>
    </location>
</feature>
<sequence length="239" mass="25559">MMGKTHAAGALAAWSLLHPAITRQAFATAQNFEVLAVSLGAAVLGGLLPDIDRPGSTIDRDLLGRLGSSRAGAMLSGLLLLAVSAFLRIPTLVRTVFSAQVMRIMVLRYAGVLSLATGLLGAVLVIVSSLKHRGITHTLLGMGLFLWGADTLLGFSHFLIPWRVPLLMVFGAGYLSHLLLDLIADGVPLLYPVWKKRIRLPVSVKTGSFWDVVVVRLGLVAWLVYAEGLPLIHTLGISL</sequence>
<dbReference type="EMBL" id="LR746496">
    <property type="protein sequence ID" value="CAA7600078.1"/>
    <property type="molecule type" value="Genomic_DNA"/>
</dbReference>
<evidence type="ECO:0000256" key="1">
    <source>
        <dbReference type="SAM" id="Phobius"/>
    </source>
</evidence>
<dbReference type="Pfam" id="PF04307">
    <property type="entry name" value="YdjM"/>
    <property type="match status" value="1"/>
</dbReference>
<dbReference type="KEGG" id="aacx:DEACI_0728"/>
<dbReference type="PANTHER" id="PTHR35531">
    <property type="entry name" value="INNER MEMBRANE PROTEIN YBCI-RELATED"/>
    <property type="match status" value="1"/>
</dbReference>
<keyword evidence="1" id="KW-1133">Transmembrane helix</keyword>
<feature type="transmembrane region" description="Helical" evidence="1">
    <location>
        <begin position="71"/>
        <end position="89"/>
    </location>
</feature>
<reference evidence="3" key="1">
    <citation type="submission" date="2014-11" db="EMBL/GenBank/DDBJ databases">
        <authorList>
            <person name="Hornung B.V."/>
        </authorList>
    </citation>
    <scope>NUCLEOTIDE SEQUENCE</scope>
    <source>
        <strain evidence="3">INE</strain>
    </source>
</reference>
<accession>A0A8S0W1X2</accession>
<keyword evidence="2" id="KW-0378">Hydrolase</keyword>
<feature type="transmembrane region" description="Helical" evidence="1">
    <location>
        <begin position="109"/>
        <end position="127"/>
    </location>
</feature>
<protein>
    <submittedName>
        <fullName evidence="2">LexA-binding, inner membrane-associated putative hydrolase</fullName>
    </submittedName>
    <submittedName>
        <fullName evidence="3">Predicted membrane-bound metal-dependent hydrolase (DUF457)</fullName>
    </submittedName>
</protein>
<dbReference type="AlphaFoldDB" id="A0A8S0W1X2"/>
<dbReference type="PANTHER" id="PTHR35531:SF1">
    <property type="entry name" value="INNER MEMBRANE PROTEIN YBCI-RELATED"/>
    <property type="match status" value="1"/>
</dbReference>
<keyword evidence="1" id="KW-0812">Transmembrane</keyword>
<keyword evidence="4" id="KW-1185">Reference proteome</keyword>
<evidence type="ECO:0000313" key="4">
    <source>
        <dbReference type="Proteomes" id="UP001071230"/>
    </source>
</evidence>
<proteinExistence type="predicted"/>
<name>A0A8S0W1X2_9FIRM</name>
<feature type="transmembrane region" description="Helical" evidence="1">
    <location>
        <begin position="206"/>
        <end position="225"/>
    </location>
</feature>
<reference evidence="2" key="2">
    <citation type="submission" date="2020-01" db="EMBL/GenBank/DDBJ databases">
        <authorList>
            <person name="Hornung B."/>
        </authorList>
    </citation>
    <scope>NUCLEOTIDE SEQUENCE</scope>
    <source>
        <strain evidence="2">PacBioINE</strain>
    </source>
</reference>
<dbReference type="Proteomes" id="UP000836597">
    <property type="component" value="Chromosome"/>
</dbReference>
<dbReference type="GO" id="GO:0016787">
    <property type="term" value="F:hydrolase activity"/>
    <property type="evidence" value="ECO:0007669"/>
    <property type="project" value="UniProtKB-KW"/>
</dbReference>
<dbReference type="InterPro" id="IPR007404">
    <property type="entry name" value="YdjM-like"/>
</dbReference>
<evidence type="ECO:0000313" key="3">
    <source>
        <dbReference type="EMBL" id="CEJ07853.1"/>
    </source>
</evidence>
<organism evidence="2">
    <name type="scientific">Acididesulfobacillus acetoxydans</name>
    <dbReference type="NCBI Taxonomy" id="1561005"/>
    <lineage>
        <taxon>Bacteria</taxon>
        <taxon>Bacillati</taxon>
        <taxon>Bacillota</taxon>
        <taxon>Clostridia</taxon>
        <taxon>Eubacteriales</taxon>
        <taxon>Peptococcaceae</taxon>
        <taxon>Acididesulfobacillus</taxon>
    </lineage>
</organism>
<feature type="transmembrane region" description="Helical" evidence="1">
    <location>
        <begin position="166"/>
        <end position="194"/>
    </location>
</feature>
<evidence type="ECO:0000313" key="2">
    <source>
        <dbReference type="EMBL" id="CAA7600078.1"/>
    </source>
</evidence>
<dbReference type="EMBL" id="CDGJ01000066">
    <property type="protein sequence ID" value="CEJ07853.1"/>
    <property type="molecule type" value="Genomic_DNA"/>
</dbReference>
<dbReference type="Proteomes" id="UP001071230">
    <property type="component" value="Unassembled WGS sequence"/>
</dbReference>
<keyword evidence="1" id="KW-0472">Membrane</keyword>
<gene>
    <name evidence="2" type="ORF">DEACI_0728</name>
    <name evidence="3" type="ORF">DEACI_2319</name>
</gene>